<dbReference type="InterPro" id="IPR038247">
    <property type="entry name" value="Jag_N_dom_sf"/>
</dbReference>
<dbReference type="Gene3D" id="3.30.1370.50">
    <property type="entry name" value="R3H-like domain"/>
    <property type="match status" value="1"/>
</dbReference>
<comment type="subunit">
    <text evidence="6">Forms a complex with KhpA.</text>
</comment>
<organism evidence="8 9">
    <name type="scientific">Brevibacillus thermoruber</name>
    <dbReference type="NCBI Taxonomy" id="33942"/>
    <lineage>
        <taxon>Bacteria</taxon>
        <taxon>Bacillati</taxon>
        <taxon>Bacillota</taxon>
        <taxon>Bacilli</taxon>
        <taxon>Bacillales</taxon>
        <taxon>Paenibacillaceae</taxon>
        <taxon>Brevibacillus</taxon>
    </lineage>
</organism>
<dbReference type="GO" id="GO:0005737">
    <property type="term" value="C:cytoplasm"/>
    <property type="evidence" value="ECO:0007669"/>
    <property type="project" value="UniProtKB-SubCell"/>
</dbReference>
<evidence type="ECO:0000256" key="4">
    <source>
        <dbReference type="ARBA" id="ARBA00023186"/>
    </source>
</evidence>
<dbReference type="GO" id="GO:0009252">
    <property type="term" value="P:peptidoglycan biosynthetic process"/>
    <property type="evidence" value="ECO:0007669"/>
    <property type="project" value="UniProtKB-UniRule"/>
</dbReference>
<dbReference type="NCBIfam" id="NF041568">
    <property type="entry name" value="Jag_EloR"/>
    <property type="match status" value="1"/>
</dbReference>
<protein>
    <recommendedName>
        <fullName evidence="6">RNA-binding protein KhpB</fullName>
    </recommendedName>
    <alternativeName>
        <fullName evidence="6">RNA-binding protein EloR</fullName>
    </alternativeName>
</protein>
<dbReference type="Proteomes" id="UP001151071">
    <property type="component" value="Unassembled WGS sequence"/>
</dbReference>
<evidence type="ECO:0000256" key="5">
    <source>
        <dbReference type="ARBA" id="ARBA00023316"/>
    </source>
</evidence>
<evidence type="ECO:0000256" key="1">
    <source>
        <dbReference type="ARBA" id="ARBA00022490"/>
    </source>
</evidence>
<dbReference type="AlphaFoldDB" id="A0A9X3TSD9"/>
<keyword evidence="2 6" id="KW-0694">RNA-binding</keyword>
<comment type="caution">
    <text evidence="8">The sequence shown here is derived from an EMBL/GenBank/DDBJ whole genome shotgun (WGS) entry which is preliminary data.</text>
</comment>
<dbReference type="InterPro" id="IPR039247">
    <property type="entry name" value="KhpB"/>
</dbReference>
<dbReference type="InterPro" id="IPR001374">
    <property type="entry name" value="R3H_dom"/>
</dbReference>
<evidence type="ECO:0000256" key="6">
    <source>
        <dbReference type="HAMAP-Rule" id="MF_00867"/>
    </source>
</evidence>
<comment type="function">
    <text evidence="6">A probable RNA chaperone. Forms a complex with KhpA which binds to cellular RNA and controls its expression. Plays a role in peptidoglycan (PG) homeostasis and cell length regulation.</text>
</comment>
<keyword evidence="9" id="KW-1185">Reference proteome</keyword>
<evidence type="ECO:0000313" key="9">
    <source>
        <dbReference type="Proteomes" id="UP001151071"/>
    </source>
</evidence>
<evidence type="ECO:0000256" key="3">
    <source>
        <dbReference type="ARBA" id="ARBA00022960"/>
    </source>
</evidence>
<dbReference type="Gene3D" id="3.30.300.20">
    <property type="match status" value="1"/>
</dbReference>
<dbReference type="InterPro" id="IPR036867">
    <property type="entry name" value="R3H_dom_sf"/>
</dbReference>
<dbReference type="RefSeq" id="WP_029100570.1">
    <property type="nucleotide sequence ID" value="NZ_JAPYYP010000017.1"/>
</dbReference>
<comment type="subcellular location">
    <subcellularLocation>
        <location evidence="6">Cytoplasm</location>
    </subcellularLocation>
</comment>
<dbReference type="CDD" id="cd02414">
    <property type="entry name" value="KH-II_Jag"/>
    <property type="match status" value="1"/>
</dbReference>
<dbReference type="Gene3D" id="3.30.30.80">
    <property type="entry name" value="probable RNA-binding protein from clostridium symbiosum atcc 14940"/>
    <property type="match status" value="1"/>
</dbReference>
<dbReference type="CDD" id="cd02644">
    <property type="entry name" value="R3H_jag"/>
    <property type="match status" value="1"/>
</dbReference>
<dbReference type="InterPro" id="IPR038008">
    <property type="entry name" value="Jag_KH"/>
</dbReference>
<feature type="domain" description="R3H" evidence="7">
    <location>
        <begin position="140"/>
        <end position="206"/>
    </location>
</feature>
<dbReference type="GO" id="GO:0003723">
    <property type="term" value="F:RNA binding"/>
    <property type="evidence" value="ECO:0007669"/>
    <property type="project" value="UniProtKB-UniRule"/>
</dbReference>
<keyword evidence="5 6" id="KW-0961">Cell wall biogenesis/degradation</keyword>
<dbReference type="InterPro" id="IPR034079">
    <property type="entry name" value="R3H_KhpB"/>
</dbReference>
<evidence type="ECO:0000259" key="7">
    <source>
        <dbReference type="PROSITE" id="PS51061"/>
    </source>
</evidence>
<dbReference type="SMART" id="SM01245">
    <property type="entry name" value="Jag_N"/>
    <property type="match status" value="1"/>
</dbReference>
<name>A0A9X3TSD9_9BACL</name>
<dbReference type="GO" id="GO:0008360">
    <property type="term" value="P:regulation of cell shape"/>
    <property type="evidence" value="ECO:0007669"/>
    <property type="project" value="UniProtKB-KW"/>
</dbReference>
<dbReference type="Pfam" id="PF01424">
    <property type="entry name" value="R3H"/>
    <property type="match status" value="1"/>
</dbReference>
<accession>A0A9X3TSD9</accession>
<dbReference type="SMART" id="SM00393">
    <property type="entry name" value="R3H"/>
    <property type="match status" value="1"/>
</dbReference>
<keyword evidence="4 6" id="KW-0143">Chaperone</keyword>
<evidence type="ECO:0000256" key="2">
    <source>
        <dbReference type="ARBA" id="ARBA00022884"/>
    </source>
</evidence>
<keyword evidence="3 6" id="KW-0133">Cell shape</keyword>
<dbReference type="HAMAP" id="MF_00867">
    <property type="entry name" value="KhpB"/>
    <property type="match status" value="1"/>
</dbReference>
<comment type="similarity">
    <text evidence="6">Belongs to the KhpB RNA-binding protein family.</text>
</comment>
<dbReference type="PANTHER" id="PTHR35800">
    <property type="entry name" value="PROTEIN JAG"/>
    <property type="match status" value="1"/>
</dbReference>
<feature type="region of interest" description="Jag_N domain" evidence="6">
    <location>
        <begin position="5"/>
        <end position="55"/>
    </location>
</feature>
<keyword evidence="1 6" id="KW-0963">Cytoplasm</keyword>
<dbReference type="EMBL" id="JAPYYP010000017">
    <property type="protein sequence ID" value="MDA5109435.1"/>
    <property type="molecule type" value="Genomic_DNA"/>
</dbReference>
<dbReference type="GO" id="GO:0071555">
    <property type="term" value="P:cell wall organization"/>
    <property type="evidence" value="ECO:0007669"/>
    <property type="project" value="UniProtKB-KW"/>
</dbReference>
<dbReference type="Pfam" id="PF13083">
    <property type="entry name" value="KH_KhpA-B"/>
    <property type="match status" value="1"/>
</dbReference>
<dbReference type="PROSITE" id="PS51061">
    <property type="entry name" value="R3H"/>
    <property type="match status" value="1"/>
</dbReference>
<dbReference type="Pfam" id="PF14804">
    <property type="entry name" value="Jag_N"/>
    <property type="match status" value="1"/>
</dbReference>
<reference evidence="8" key="1">
    <citation type="submission" date="2022-12" db="EMBL/GenBank/DDBJ databases">
        <title>Draft genome sequence of the thermophilic strain Brevibacillus thermoruber HT42, isolated from Los Humeros, Puebla, Mexico, with biotechnological potential.</title>
        <authorList>
            <person name="Lara Sanchez J."/>
            <person name="Solis Palacios R."/>
            <person name="Bustos Baena A.S."/>
            <person name="Ruz Baez A.E."/>
            <person name="Espinosa Luna G."/>
            <person name="Oliart Ros R.M."/>
        </authorList>
    </citation>
    <scope>NUCLEOTIDE SEQUENCE</scope>
    <source>
        <strain evidence="8">HT42</strain>
    </source>
</reference>
<gene>
    <name evidence="6" type="primary">khpB</name>
    <name evidence="6" type="synonym">eloR</name>
    <name evidence="8" type="ORF">O3V59_13775</name>
</gene>
<dbReference type="PANTHER" id="PTHR35800:SF1">
    <property type="entry name" value="RNA-BINDING PROTEIN KHPB"/>
    <property type="match status" value="1"/>
</dbReference>
<proteinExistence type="inferred from homology"/>
<dbReference type="SUPFAM" id="SSF82708">
    <property type="entry name" value="R3H domain"/>
    <property type="match status" value="1"/>
</dbReference>
<comment type="domain">
    <text evidence="6">Has an N-terminal Jag-N domain and 2 RNA-binding domains (KH and R3H).</text>
</comment>
<dbReference type="InterPro" id="IPR015946">
    <property type="entry name" value="KH_dom-like_a/b"/>
</dbReference>
<evidence type="ECO:0000313" key="8">
    <source>
        <dbReference type="EMBL" id="MDA5109435.1"/>
    </source>
</evidence>
<dbReference type="InterPro" id="IPR032782">
    <property type="entry name" value="KhpB_N"/>
</dbReference>
<sequence>MKKVVAAAKTIDDAVRKALEELGVTRDKVSVRVLEEPSRGLFGLIGSRDAKVEVEVNVDPVDQGLAFLQDVLANMNVDARVETRPVEDGILFDIQGTNLGIIIGRRGQTLDSLQYLVNVVANRHADKHVRIILDAENYRTRRKETLEQLAERVAKKAVATKRSVRLEPMSAAERKVIHSFLQKRADVVTYSEGDEPNRCIVIAPKEASR</sequence>